<comment type="caution">
    <text evidence="2">The sequence shown here is derived from an EMBL/GenBank/DDBJ whole genome shotgun (WGS) entry which is preliminary data.</text>
</comment>
<dbReference type="RefSeq" id="WP_212536533.1">
    <property type="nucleotide sequence ID" value="NZ_JAGTUU010000004.1"/>
</dbReference>
<dbReference type="Proteomes" id="UP000681356">
    <property type="component" value="Unassembled WGS sequence"/>
</dbReference>
<feature type="transmembrane region" description="Helical" evidence="1">
    <location>
        <begin position="176"/>
        <end position="196"/>
    </location>
</feature>
<keyword evidence="3" id="KW-1185">Reference proteome</keyword>
<dbReference type="AlphaFoldDB" id="A0A8J7WBN2"/>
<keyword evidence="1" id="KW-1133">Transmembrane helix</keyword>
<evidence type="ECO:0000256" key="1">
    <source>
        <dbReference type="SAM" id="Phobius"/>
    </source>
</evidence>
<keyword evidence="1" id="KW-0472">Membrane</keyword>
<protein>
    <submittedName>
        <fullName evidence="2">Uncharacterized protein</fullName>
    </submittedName>
</protein>
<feature type="transmembrane region" description="Helical" evidence="1">
    <location>
        <begin position="91"/>
        <end position="119"/>
    </location>
</feature>
<proteinExistence type="predicted"/>
<sequence>MTLFYIDPKACRAALPAGYQVVLMPSMTLAFLVGAALDFVFMGSADPTAGVPGQPVSAFLPFFLFPPIFLLMAFSLVFARPRLGRSLETGFVGYGAAVVTGLGMGFAIALVPAAFGLLLVAPEAVQADARLVLAGAIHGAVVYGMPSAVLVWARLQTTFPEISATMLGERWYLRPLMTLLPFGLIPFWQMFFWPYFMTV</sequence>
<feature type="transmembrane region" description="Helical" evidence="1">
    <location>
        <begin position="21"/>
        <end position="44"/>
    </location>
</feature>
<organism evidence="2 3">
    <name type="scientific">Thetidibacter halocola</name>
    <dbReference type="NCBI Taxonomy" id="2827239"/>
    <lineage>
        <taxon>Bacteria</taxon>
        <taxon>Pseudomonadati</taxon>
        <taxon>Pseudomonadota</taxon>
        <taxon>Alphaproteobacteria</taxon>
        <taxon>Rhodobacterales</taxon>
        <taxon>Roseobacteraceae</taxon>
        <taxon>Thetidibacter</taxon>
    </lineage>
</organism>
<evidence type="ECO:0000313" key="3">
    <source>
        <dbReference type="Proteomes" id="UP000681356"/>
    </source>
</evidence>
<accession>A0A8J7WBN2</accession>
<name>A0A8J7WBN2_9RHOB</name>
<keyword evidence="1" id="KW-0812">Transmembrane</keyword>
<reference evidence="2" key="1">
    <citation type="submission" date="2021-04" db="EMBL/GenBank/DDBJ databases">
        <authorList>
            <person name="Yoon J."/>
        </authorList>
    </citation>
    <scope>NUCLEOTIDE SEQUENCE</scope>
    <source>
        <strain evidence="2">KMU-90</strain>
    </source>
</reference>
<dbReference type="EMBL" id="JAGTUU010000004">
    <property type="protein sequence ID" value="MBS0124565.1"/>
    <property type="molecule type" value="Genomic_DNA"/>
</dbReference>
<evidence type="ECO:0000313" key="2">
    <source>
        <dbReference type="EMBL" id="MBS0124565.1"/>
    </source>
</evidence>
<gene>
    <name evidence="2" type="ORF">KB874_10495</name>
</gene>
<feature type="transmembrane region" description="Helical" evidence="1">
    <location>
        <begin position="56"/>
        <end position="79"/>
    </location>
</feature>
<feature type="transmembrane region" description="Helical" evidence="1">
    <location>
        <begin position="131"/>
        <end position="155"/>
    </location>
</feature>